<feature type="region of interest" description="Disordered" evidence="2">
    <location>
        <begin position="75"/>
        <end position="119"/>
    </location>
</feature>
<dbReference type="InterPro" id="IPR035892">
    <property type="entry name" value="C2_domain_sf"/>
</dbReference>
<feature type="compositionally biased region" description="Basic and acidic residues" evidence="2">
    <location>
        <begin position="79"/>
        <end position="96"/>
    </location>
</feature>
<accession>A0ABQ9J123</accession>
<dbReference type="Gene3D" id="2.60.40.150">
    <property type="entry name" value="C2 domain"/>
    <property type="match status" value="1"/>
</dbReference>
<dbReference type="Proteomes" id="UP001162164">
    <property type="component" value="Unassembled WGS sequence"/>
</dbReference>
<evidence type="ECO:0000313" key="5">
    <source>
        <dbReference type="Proteomes" id="UP001162164"/>
    </source>
</evidence>
<feature type="domain" description="C2" evidence="3">
    <location>
        <begin position="100"/>
        <end position="223"/>
    </location>
</feature>
<evidence type="ECO:0000259" key="3">
    <source>
        <dbReference type="PROSITE" id="PS50004"/>
    </source>
</evidence>
<dbReference type="InterPro" id="IPR043566">
    <property type="entry name" value="Rabphilin/DOC2/Noc2"/>
</dbReference>
<reference evidence="4" key="1">
    <citation type="journal article" date="2023" name="Insect Mol. Biol.">
        <title>Genome sequencing provides insights into the evolution of gene families encoding plant cell wall-degrading enzymes in longhorned beetles.</title>
        <authorList>
            <person name="Shin N.R."/>
            <person name="Okamura Y."/>
            <person name="Kirsch R."/>
            <person name="Pauchet Y."/>
        </authorList>
    </citation>
    <scope>NUCLEOTIDE SEQUENCE</scope>
    <source>
        <strain evidence="4">MMC_N1</strain>
    </source>
</reference>
<dbReference type="Pfam" id="PF00168">
    <property type="entry name" value="C2"/>
    <property type="match status" value="1"/>
</dbReference>
<evidence type="ECO:0000313" key="4">
    <source>
        <dbReference type="EMBL" id="KAJ8970094.1"/>
    </source>
</evidence>
<name>A0ABQ9J123_9CUCU</name>
<proteinExistence type="predicted"/>
<dbReference type="SUPFAM" id="SSF49562">
    <property type="entry name" value="C2 domain (Calcium/lipid-binding domain, CaLB)"/>
    <property type="match status" value="1"/>
</dbReference>
<dbReference type="InterPro" id="IPR000008">
    <property type="entry name" value="C2_dom"/>
</dbReference>
<protein>
    <recommendedName>
        <fullName evidence="3">C2 domain-containing protein</fullName>
    </recommendedName>
</protein>
<keyword evidence="1" id="KW-0479">Metal-binding</keyword>
<keyword evidence="5" id="KW-1185">Reference proteome</keyword>
<sequence length="242" mass="27523">MYYTYNAEQLPTVMRTNIPLGKSTHHVLGFLLHIVISKSNFSRQTSSSESQISKELEPLKNYMSSVTLSEIKSWNDSGSEARGETDSSDASRRESMASRSMSELMWSDTRSEDKMSPSTCSINSSVFKNSLDDKAVDTSMGIIELSLTYDAVSTRLRTKTVHKSRNPEFNENLTFYDITENDLVKRSLHILMVDDDKYGHDYMGETRINLAKLKVQNTIYLTVPFEKSPFRAEGTYTSTRDE</sequence>
<gene>
    <name evidence="4" type="ORF">NQ317_012450</name>
</gene>
<dbReference type="PANTHER" id="PTHR45729">
    <property type="entry name" value="RABPHILIN, ISOFORM A"/>
    <property type="match status" value="1"/>
</dbReference>
<organism evidence="4 5">
    <name type="scientific">Molorchus minor</name>
    <dbReference type="NCBI Taxonomy" id="1323400"/>
    <lineage>
        <taxon>Eukaryota</taxon>
        <taxon>Metazoa</taxon>
        <taxon>Ecdysozoa</taxon>
        <taxon>Arthropoda</taxon>
        <taxon>Hexapoda</taxon>
        <taxon>Insecta</taxon>
        <taxon>Pterygota</taxon>
        <taxon>Neoptera</taxon>
        <taxon>Endopterygota</taxon>
        <taxon>Coleoptera</taxon>
        <taxon>Polyphaga</taxon>
        <taxon>Cucujiformia</taxon>
        <taxon>Chrysomeloidea</taxon>
        <taxon>Cerambycidae</taxon>
        <taxon>Lamiinae</taxon>
        <taxon>Monochamini</taxon>
        <taxon>Molorchus</taxon>
    </lineage>
</organism>
<evidence type="ECO:0000256" key="2">
    <source>
        <dbReference type="SAM" id="MobiDB-lite"/>
    </source>
</evidence>
<dbReference type="EMBL" id="JAPWTJ010001675">
    <property type="protein sequence ID" value="KAJ8970094.1"/>
    <property type="molecule type" value="Genomic_DNA"/>
</dbReference>
<evidence type="ECO:0000256" key="1">
    <source>
        <dbReference type="ARBA" id="ARBA00022723"/>
    </source>
</evidence>
<dbReference type="PANTHER" id="PTHR45729:SF6">
    <property type="entry name" value="RABPHILIN, ISOFORM A"/>
    <property type="match status" value="1"/>
</dbReference>
<dbReference type="PROSITE" id="PS50004">
    <property type="entry name" value="C2"/>
    <property type="match status" value="1"/>
</dbReference>
<comment type="caution">
    <text evidence="4">The sequence shown here is derived from an EMBL/GenBank/DDBJ whole genome shotgun (WGS) entry which is preliminary data.</text>
</comment>